<reference evidence="3 4" key="1">
    <citation type="submission" date="2024-01" db="EMBL/GenBank/DDBJ databases">
        <title>The complete chloroplast genome sequence of Lithospermum erythrorhizon: insights into the phylogenetic relationship among Boraginaceae species and the maternal lineages of purple gromwells.</title>
        <authorList>
            <person name="Okada T."/>
            <person name="Watanabe K."/>
        </authorList>
    </citation>
    <scope>NUCLEOTIDE SEQUENCE [LARGE SCALE GENOMIC DNA]</scope>
</reference>
<protein>
    <recommendedName>
        <fullName evidence="2">CCHC-type domain-containing protein</fullName>
    </recommendedName>
</protein>
<dbReference type="PROSITE" id="PS50158">
    <property type="entry name" value="ZF_CCHC"/>
    <property type="match status" value="1"/>
</dbReference>
<name>A0AAV3Q8Q7_LITER</name>
<evidence type="ECO:0000313" key="3">
    <source>
        <dbReference type="EMBL" id="GAA0159791.1"/>
    </source>
</evidence>
<dbReference type="InterPro" id="IPR001878">
    <property type="entry name" value="Znf_CCHC"/>
</dbReference>
<dbReference type="Proteomes" id="UP001454036">
    <property type="component" value="Unassembled WGS sequence"/>
</dbReference>
<proteinExistence type="predicted"/>
<accession>A0AAV3Q8Q7</accession>
<dbReference type="AlphaFoldDB" id="A0AAV3Q8Q7"/>
<keyword evidence="1" id="KW-0862">Zinc</keyword>
<evidence type="ECO:0000313" key="4">
    <source>
        <dbReference type="Proteomes" id="UP001454036"/>
    </source>
</evidence>
<keyword evidence="1" id="KW-0479">Metal-binding</keyword>
<organism evidence="3 4">
    <name type="scientific">Lithospermum erythrorhizon</name>
    <name type="common">Purple gromwell</name>
    <name type="synonym">Lithospermum officinale var. erythrorhizon</name>
    <dbReference type="NCBI Taxonomy" id="34254"/>
    <lineage>
        <taxon>Eukaryota</taxon>
        <taxon>Viridiplantae</taxon>
        <taxon>Streptophyta</taxon>
        <taxon>Embryophyta</taxon>
        <taxon>Tracheophyta</taxon>
        <taxon>Spermatophyta</taxon>
        <taxon>Magnoliopsida</taxon>
        <taxon>eudicotyledons</taxon>
        <taxon>Gunneridae</taxon>
        <taxon>Pentapetalae</taxon>
        <taxon>asterids</taxon>
        <taxon>lamiids</taxon>
        <taxon>Boraginales</taxon>
        <taxon>Boraginaceae</taxon>
        <taxon>Boraginoideae</taxon>
        <taxon>Lithospermeae</taxon>
        <taxon>Lithospermum</taxon>
    </lineage>
</organism>
<sequence>MDAEIICELLGCKLWEEEATPVHGLKEEYLTRKVASKVENAFQGCDMVELHVDKQRKKFFRLKALVNILMPIRRLVSFKVGSEVVAGYLAYERHPNMCFRCGRLEHLIRQCSELEPGSNIKYSVVYGLWIKAPMEKSWVEFRMRENHRMHS</sequence>
<dbReference type="GO" id="GO:0008270">
    <property type="term" value="F:zinc ion binding"/>
    <property type="evidence" value="ECO:0007669"/>
    <property type="project" value="UniProtKB-KW"/>
</dbReference>
<feature type="domain" description="CCHC-type" evidence="2">
    <location>
        <begin position="98"/>
        <end position="113"/>
    </location>
</feature>
<keyword evidence="1" id="KW-0863">Zinc-finger</keyword>
<evidence type="ECO:0000259" key="2">
    <source>
        <dbReference type="PROSITE" id="PS50158"/>
    </source>
</evidence>
<keyword evidence="4" id="KW-1185">Reference proteome</keyword>
<gene>
    <name evidence="3" type="ORF">LIER_16494</name>
</gene>
<evidence type="ECO:0000256" key="1">
    <source>
        <dbReference type="PROSITE-ProRule" id="PRU00047"/>
    </source>
</evidence>
<dbReference type="GO" id="GO:0003676">
    <property type="term" value="F:nucleic acid binding"/>
    <property type="evidence" value="ECO:0007669"/>
    <property type="project" value="InterPro"/>
</dbReference>
<dbReference type="EMBL" id="BAABME010003694">
    <property type="protein sequence ID" value="GAA0159791.1"/>
    <property type="molecule type" value="Genomic_DNA"/>
</dbReference>
<comment type="caution">
    <text evidence="3">The sequence shown here is derived from an EMBL/GenBank/DDBJ whole genome shotgun (WGS) entry which is preliminary data.</text>
</comment>